<dbReference type="SMART" id="SM00418">
    <property type="entry name" value="HTH_ARSR"/>
    <property type="match status" value="1"/>
</dbReference>
<dbReference type="RefSeq" id="WP_123686886.1">
    <property type="nucleotide sequence ID" value="NZ_RKHY01000001.1"/>
</dbReference>
<dbReference type="GO" id="GO:0003700">
    <property type="term" value="F:DNA-binding transcription factor activity"/>
    <property type="evidence" value="ECO:0007669"/>
    <property type="project" value="InterPro"/>
</dbReference>
<comment type="caution">
    <text evidence="2">The sequence shown here is derived from an EMBL/GenBank/DDBJ whole genome shotgun (WGS) entry which is preliminary data.</text>
</comment>
<dbReference type="InterPro" id="IPR036388">
    <property type="entry name" value="WH-like_DNA-bd_sf"/>
</dbReference>
<dbReference type="Pfam" id="PF12840">
    <property type="entry name" value="HTH_20"/>
    <property type="match status" value="1"/>
</dbReference>
<dbReference type="CDD" id="cd00090">
    <property type="entry name" value="HTH_ARSR"/>
    <property type="match status" value="1"/>
</dbReference>
<gene>
    <name evidence="2" type="ORF">EDD35_7542</name>
</gene>
<dbReference type="InterPro" id="IPR036390">
    <property type="entry name" value="WH_DNA-bd_sf"/>
</dbReference>
<evidence type="ECO:0000313" key="2">
    <source>
        <dbReference type="EMBL" id="ROS45084.1"/>
    </source>
</evidence>
<proteinExistence type="predicted"/>
<dbReference type="GeneID" id="301848771"/>
<keyword evidence="3" id="KW-1185">Reference proteome</keyword>
<sequence>MAAELPPRRRVRDAELMRALAHPLRSELLSYLMAVGPRTATECAEAVDSTASNCSWHLRQLAQWGLVERVEAADGRERPWRATPVGLDFGEFATDPGVQTAQLAAAGARIAEDGVLGQRFLDTIGSFGREWQEASAINTYALRVTPAELAALTEAIDALVRPYVATIRTGAPEGARPVQASWRAYPRVEANGKPSE</sequence>
<dbReference type="Proteomes" id="UP000274843">
    <property type="component" value="Unassembled WGS sequence"/>
</dbReference>
<dbReference type="SUPFAM" id="SSF46785">
    <property type="entry name" value="Winged helix' DNA-binding domain"/>
    <property type="match status" value="1"/>
</dbReference>
<reference evidence="2 3" key="1">
    <citation type="submission" date="2018-11" db="EMBL/GenBank/DDBJ databases">
        <title>Sequencing the genomes of 1000 actinobacteria strains.</title>
        <authorList>
            <person name="Klenk H.-P."/>
        </authorList>
    </citation>
    <scope>NUCLEOTIDE SEQUENCE [LARGE SCALE GENOMIC DNA]</scope>
    <source>
        <strain evidence="2 3">DSM 44348</strain>
    </source>
</reference>
<dbReference type="Gene3D" id="1.10.10.10">
    <property type="entry name" value="Winged helix-like DNA-binding domain superfamily/Winged helix DNA-binding domain"/>
    <property type="match status" value="1"/>
</dbReference>
<feature type="domain" description="HTH arsR-type" evidence="1">
    <location>
        <begin position="15"/>
        <end position="94"/>
    </location>
</feature>
<dbReference type="EMBL" id="RKHY01000001">
    <property type="protein sequence ID" value="ROS45084.1"/>
    <property type="molecule type" value="Genomic_DNA"/>
</dbReference>
<name>A0A3N2H842_9PSEU</name>
<evidence type="ECO:0000259" key="1">
    <source>
        <dbReference type="SMART" id="SM00418"/>
    </source>
</evidence>
<accession>A0A3N2H842</accession>
<dbReference type="AlphaFoldDB" id="A0A3N2H842"/>
<protein>
    <submittedName>
        <fullName evidence="2">ArsR family transcriptional regulator</fullName>
    </submittedName>
</protein>
<evidence type="ECO:0000313" key="3">
    <source>
        <dbReference type="Proteomes" id="UP000274843"/>
    </source>
</evidence>
<dbReference type="InterPro" id="IPR001845">
    <property type="entry name" value="HTH_ArsR_DNA-bd_dom"/>
</dbReference>
<dbReference type="InterPro" id="IPR011991">
    <property type="entry name" value="ArsR-like_HTH"/>
</dbReference>
<organism evidence="2 3">
    <name type="scientific">Amycolatopsis thermoflava</name>
    <dbReference type="NCBI Taxonomy" id="84480"/>
    <lineage>
        <taxon>Bacteria</taxon>
        <taxon>Bacillati</taxon>
        <taxon>Actinomycetota</taxon>
        <taxon>Actinomycetes</taxon>
        <taxon>Pseudonocardiales</taxon>
        <taxon>Pseudonocardiaceae</taxon>
        <taxon>Amycolatopsis</taxon>
        <taxon>Amycolatopsis methanolica group</taxon>
    </lineage>
</organism>